<name>A0ABC8SBI3_9AQUA</name>
<gene>
    <name evidence="1" type="ORF">ILEXP_LOCUS20630</name>
</gene>
<accession>A0ABC8SBI3</accession>
<proteinExistence type="predicted"/>
<dbReference type="Proteomes" id="UP001642360">
    <property type="component" value="Unassembled WGS sequence"/>
</dbReference>
<comment type="caution">
    <text evidence="1">The sequence shown here is derived from an EMBL/GenBank/DDBJ whole genome shotgun (WGS) entry which is preliminary data.</text>
</comment>
<dbReference type="AlphaFoldDB" id="A0ABC8SBI3"/>
<reference evidence="1 2" key="1">
    <citation type="submission" date="2024-02" db="EMBL/GenBank/DDBJ databases">
        <authorList>
            <person name="Vignale AGUSTIN F."/>
            <person name="Sosa J E."/>
            <person name="Modenutti C."/>
        </authorList>
    </citation>
    <scope>NUCLEOTIDE SEQUENCE [LARGE SCALE GENOMIC DNA]</scope>
</reference>
<evidence type="ECO:0000313" key="1">
    <source>
        <dbReference type="EMBL" id="CAK9152413.1"/>
    </source>
</evidence>
<evidence type="ECO:0000313" key="2">
    <source>
        <dbReference type="Proteomes" id="UP001642360"/>
    </source>
</evidence>
<sequence>MLLFISLQIPLSTNVNGNFTDANGNGTLLAQVMFSPKPLGTRSTLHLEGHVQSEAIRRLLSCA</sequence>
<keyword evidence="2" id="KW-1185">Reference proteome</keyword>
<dbReference type="EMBL" id="CAUOFW020002269">
    <property type="protein sequence ID" value="CAK9152413.1"/>
    <property type="molecule type" value="Genomic_DNA"/>
</dbReference>
<organism evidence="1 2">
    <name type="scientific">Ilex paraguariensis</name>
    <name type="common">yerba mate</name>
    <dbReference type="NCBI Taxonomy" id="185542"/>
    <lineage>
        <taxon>Eukaryota</taxon>
        <taxon>Viridiplantae</taxon>
        <taxon>Streptophyta</taxon>
        <taxon>Embryophyta</taxon>
        <taxon>Tracheophyta</taxon>
        <taxon>Spermatophyta</taxon>
        <taxon>Magnoliopsida</taxon>
        <taxon>eudicotyledons</taxon>
        <taxon>Gunneridae</taxon>
        <taxon>Pentapetalae</taxon>
        <taxon>asterids</taxon>
        <taxon>campanulids</taxon>
        <taxon>Aquifoliales</taxon>
        <taxon>Aquifoliaceae</taxon>
        <taxon>Ilex</taxon>
    </lineage>
</organism>
<protein>
    <submittedName>
        <fullName evidence="1">Uncharacterized protein</fullName>
    </submittedName>
</protein>